<dbReference type="EC" id="3.4.13.19" evidence="1"/>
<dbReference type="Proteomes" id="UP000617340">
    <property type="component" value="Unassembled WGS sequence"/>
</dbReference>
<comment type="similarity">
    <text evidence="1">Belongs to the metallo-dependent hydrolases superfamily. Peptidase M19 family.</text>
</comment>
<evidence type="ECO:0000313" key="4">
    <source>
        <dbReference type="Proteomes" id="UP000617340"/>
    </source>
</evidence>
<proteinExistence type="inferred from homology"/>
<dbReference type="PROSITE" id="PS51365">
    <property type="entry name" value="RENAL_DIPEPTIDASE_2"/>
    <property type="match status" value="1"/>
</dbReference>
<comment type="subcellular location">
    <subcellularLocation>
        <location evidence="1">Membrane</location>
        <topology evidence="1">Lipid-anchor</topology>
        <topology evidence="1">GPI-anchor</topology>
    </subcellularLocation>
</comment>
<feature type="transmembrane region" description="Helical" evidence="2">
    <location>
        <begin position="78"/>
        <end position="101"/>
    </location>
</feature>
<comment type="catalytic activity">
    <reaction evidence="1">
        <text>an L-aminoacyl-L-amino acid + H2O = 2 an L-alpha-amino acid</text>
        <dbReference type="Rhea" id="RHEA:48940"/>
        <dbReference type="ChEBI" id="CHEBI:15377"/>
        <dbReference type="ChEBI" id="CHEBI:59869"/>
        <dbReference type="ChEBI" id="CHEBI:77460"/>
        <dbReference type="EC" id="3.4.13.19"/>
    </reaction>
</comment>
<dbReference type="AlphaFoldDB" id="A0A834J500"/>
<dbReference type="GO" id="GO:0070573">
    <property type="term" value="F:metallodipeptidase activity"/>
    <property type="evidence" value="ECO:0007669"/>
    <property type="project" value="InterPro"/>
</dbReference>
<evidence type="ECO:0000256" key="1">
    <source>
        <dbReference type="RuleBase" id="RU341113"/>
    </source>
</evidence>
<sequence length="518" mass="57356">MFELYGLSKDGMLYRSPPPTRKDVDILETCLQLSSPELMRKLPNGDALHHVKEASVSTSLDKNKDASRENERSMGRRWIVMAGFFFLGCALVAGVGLPLALELRSSHLLEARLQVVRRMLSEIPLIDGHNDFAWNLRKHRGSTKLQDFPFDEDVSRNSTWGPQWQTDLVRLRQGIVGAQFWSAYVPCEAQFLDAVQLTLEQIDVVRRLTSKYPTKIRLVTTSGELEKAHKDGVIASLVGIEGGHSIGTSMAVLRSFHRLGARYMTLTHKCNTPWADSCSVEDPDRVAPADFQSDGLSSFGKAVVRELNRLGMLVDLSHASIRTMKDALTITKAPVIFSHSAARSLCNSSSNVPDDVLRNLSVNGGLVMVSFDSTHLSCGDKASMYDVIAHINYIRRIAGVNHVGLGAGYDGILSPPTELPDVSGYPLLLAELTRDRLWSASDIKKLVGGNLLRVLKEVENHAIVVLHQSPAEEWIPQELIEDSFNCINKNSNDKAIYPASETTTVIKKSFDITKELPK</sequence>
<dbReference type="CDD" id="cd01301">
    <property type="entry name" value="rDP_like"/>
    <property type="match status" value="1"/>
</dbReference>
<keyword evidence="4" id="KW-1185">Reference proteome</keyword>
<evidence type="ECO:0000313" key="3">
    <source>
        <dbReference type="EMBL" id="KAF7381864.1"/>
    </source>
</evidence>
<dbReference type="InterPro" id="IPR032466">
    <property type="entry name" value="Metal_Hydrolase"/>
</dbReference>
<keyword evidence="1" id="KW-0224">Dipeptidase</keyword>
<accession>A0A834J500</accession>
<dbReference type="InterPro" id="IPR008257">
    <property type="entry name" value="Pept_M19"/>
</dbReference>
<dbReference type="PANTHER" id="PTHR10443">
    <property type="entry name" value="MICROSOMAL DIPEPTIDASE"/>
    <property type="match status" value="1"/>
</dbReference>
<keyword evidence="1" id="KW-0862">Zinc</keyword>
<dbReference type="Pfam" id="PF01244">
    <property type="entry name" value="Peptidase_M19"/>
    <property type="match status" value="1"/>
</dbReference>
<comment type="cofactor">
    <cofactor evidence="1">
        <name>Zn(2+)</name>
        <dbReference type="ChEBI" id="CHEBI:29105"/>
    </cofactor>
</comment>
<dbReference type="Gene3D" id="3.20.20.140">
    <property type="entry name" value="Metal-dependent hydrolases"/>
    <property type="match status" value="1"/>
</dbReference>
<keyword evidence="1" id="KW-0336">GPI-anchor</keyword>
<name>A0A834J500_VESGE</name>
<keyword evidence="2" id="KW-1133">Transmembrane helix</keyword>
<dbReference type="SUPFAM" id="SSF51556">
    <property type="entry name" value="Metallo-dependent hydrolases"/>
    <property type="match status" value="1"/>
</dbReference>
<keyword evidence="1" id="KW-0378">Hydrolase</keyword>
<keyword evidence="1" id="KW-0645">Protease</keyword>
<organism evidence="3 4">
    <name type="scientific">Vespula germanica</name>
    <name type="common">German yellow jacket</name>
    <name type="synonym">Paravespula germanica</name>
    <dbReference type="NCBI Taxonomy" id="30212"/>
    <lineage>
        <taxon>Eukaryota</taxon>
        <taxon>Metazoa</taxon>
        <taxon>Ecdysozoa</taxon>
        <taxon>Arthropoda</taxon>
        <taxon>Hexapoda</taxon>
        <taxon>Insecta</taxon>
        <taxon>Pterygota</taxon>
        <taxon>Neoptera</taxon>
        <taxon>Endopterygota</taxon>
        <taxon>Hymenoptera</taxon>
        <taxon>Apocrita</taxon>
        <taxon>Aculeata</taxon>
        <taxon>Vespoidea</taxon>
        <taxon>Vespidae</taxon>
        <taxon>Vespinae</taxon>
        <taxon>Vespula</taxon>
    </lineage>
</organism>
<dbReference type="EMBL" id="JACSDZ010000021">
    <property type="protein sequence ID" value="KAF7381864.1"/>
    <property type="molecule type" value="Genomic_DNA"/>
</dbReference>
<keyword evidence="2" id="KW-0812">Transmembrane</keyword>
<keyword evidence="1" id="KW-1015">Disulfide bond</keyword>
<dbReference type="GO" id="GO:0006508">
    <property type="term" value="P:proteolysis"/>
    <property type="evidence" value="ECO:0007669"/>
    <property type="project" value="UniProtKB-KW"/>
</dbReference>
<gene>
    <name evidence="3" type="ORF">HZH68_015737</name>
</gene>
<keyword evidence="2" id="KW-0472">Membrane</keyword>
<dbReference type="GO" id="GO:0046872">
    <property type="term" value="F:metal ion binding"/>
    <property type="evidence" value="ECO:0007669"/>
    <property type="project" value="UniProtKB-UniRule"/>
</dbReference>
<comment type="subunit">
    <text evidence="1">Homodimer; disulfide-linked.</text>
</comment>
<dbReference type="PANTHER" id="PTHR10443:SF21">
    <property type="entry name" value="DIPEPTIDASE"/>
    <property type="match status" value="1"/>
</dbReference>
<reference evidence="3" key="1">
    <citation type="journal article" date="2020" name="G3 (Bethesda)">
        <title>High-Quality Assemblies for Three Invasive Social Wasps from the &lt;i&gt;Vespula&lt;/i&gt; Genus.</title>
        <authorList>
            <person name="Harrop T.W.R."/>
            <person name="Guhlin J."/>
            <person name="McLaughlin G.M."/>
            <person name="Permina E."/>
            <person name="Stockwell P."/>
            <person name="Gilligan J."/>
            <person name="Le Lec M.F."/>
            <person name="Gruber M.A.M."/>
            <person name="Quinn O."/>
            <person name="Lovegrove M."/>
            <person name="Duncan E.J."/>
            <person name="Remnant E.J."/>
            <person name="Van Eeckhoven J."/>
            <person name="Graham B."/>
            <person name="Knapp R.A."/>
            <person name="Langford K.W."/>
            <person name="Kronenberg Z."/>
            <person name="Press M.O."/>
            <person name="Eacker S.M."/>
            <person name="Wilson-Rankin E.E."/>
            <person name="Purcell J."/>
            <person name="Lester P.J."/>
            <person name="Dearden P.K."/>
        </authorList>
    </citation>
    <scope>NUCLEOTIDE SEQUENCE</scope>
    <source>
        <strain evidence="3">Linc-1</strain>
    </source>
</reference>
<dbReference type="GO" id="GO:0098552">
    <property type="term" value="C:side of membrane"/>
    <property type="evidence" value="ECO:0007669"/>
    <property type="project" value="UniProtKB-KW"/>
</dbReference>
<keyword evidence="1" id="KW-0325">Glycoprotein</keyword>
<keyword evidence="1" id="KW-0482">Metalloprotease</keyword>
<keyword evidence="1" id="KW-0449">Lipoprotein</keyword>
<protein>
    <recommendedName>
        <fullName evidence="1">Dipeptidase</fullName>
        <ecNumber evidence="1">3.4.13.19</ecNumber>
    </recommendedName>
</protein>
<keyword evidence="1" id="KW-0479">Metal-binding</keyword>
<comment type="caution">
    <text evidence="3">The sequence shown here is derived from an EMBL/GenBank/DDBJ whole genome shotgun (WGS) entry which is preliminary data.</text>
</comment>
<evidence type="ECO:0000256" key="2">
    <source>
        <dbReference type="SAM" id="Phobius"/>
    </source>
</evidence>